<dbReference type="Proteomes" id="UP001321520">
    <property type="component" value="Chromosome"/>
</dbReference>
<reference evidence="1 2" key="1">
    <citation type="submission" date="2022-05" db="EMBL/GenBank/DDBJ databases">
        <title>Microbulbifer sp. nov., isolated from sponge.</title>
        <authorList>
            <person name="Gao L."/>
        </authorList>
    </citation>
    <scope>NUCLEOTIDE SEQUENCE [LARGE SCALE GENOMIC DNA]</scope>
    <source>
        <strain evidence="1 2">MI-G</strain>
    </source>
</reference>
<sequence length="152" mass="16618">MLSAAGQAADLSIEVHNIRNNDAQLMVAVFDTQKAYDNTDYSNAYASYTNRVHGAKLKVTFHNIPAGDYVISLFHDENGNNEMNRNFTNMPTEGYGISSAVNKYDQPDFKRAAIKADSGSRLVSIKMLYVSLSQPDVKPQASAKPGSNQLGP</sequence>
<evidence type="ECO:0000313" key="2">
    <source>
        <dbReference type="Proteomes" id="UP001321520"/>
    </source>
</evidence>
<dbReference type="Pfam" id="PF09912">
    <property type="entry name" value="DUF2141"/>
    <property type="match status" value="1"/>
</dbReference>
<dbReference type="RefSeq" id="WP_301418138.1">
    <property type="nucleotide sequence ID" value="NZ_CP098023.1"/>
</dbReference>
<protein>
    <submittedName>
        <fullName evidence="1">DUF2141 domain-containing protein</fullName>
    </submittedName>
</protein>
<keyword evidence="2" id="KW-1185">Reference proteome</keyword>
<organism evidence="1 2">
    <name type="scientific">Microbulbifer spongiae</name>
    <dbReference type="NCBI Taxonomy" id="2944933"/>
    <lineage>
        <taxon>Bacteria</taxon>
        <taxon>Pseudomonadati</taxon>
        <taxon>Pseudomonadota</taxon>
        <taxon>Gammaproteobacteria</taxon>
        <taxon>Cellvibrionales</taxon>
        <taxon>Microbulbiferaceae</taxon>
        <taxon>Microbulbifer</taxon>
    </lineage>
</organism>
<evidence type="ECO:0000313" key="1">
    <source>
        <dbReference type="EMBL" id="WKD51147.1"/>
    </source>
</evidence>
<gene>
    <name evidence="1" type="ORF">M8T91_06965</name>
</gene>
<name>A0ABY9EER8_9GAMM</name>
<dbReference type="InterPro" id="IPR018673">
    <property type="entry name" value="DUF2141"/>
</dbReference>
<accession>A0ABY9EER8</accession>
<dbReference type="EMBL" id="CP098023">
    <property type="protein sequence ID" value="WKD51147.1"/>
    <property type="molecule type" value="Genomic_DNA"/>
</dbReference>
<proteinExistence type="predicted"/>